<keyword evidence="6 7" id="KW-0472">Membrane</keyword>
<dbReference type="PANTHER" id="PTHR43266">
    <property type="entry name" value="MACROLIDE-EFFLUX PROTEIN"/>
    <property type="match status" value="1"/>
</dbReference>
<evidence type="ECO:0000256" key="5">
    <source>
        <dbReference type="ARBA" id="ARBA00022989"/>
    </source>
</evidence>
<dbReference type="RefSeq" id="WP_072074661.1">
    <property type="nucleotide sequence ID" value="NZ_CDMW01000001.1"/>
</dbReference>
<evidence type="ECO:0000313" key="8">
    <source>
        <dbReference type="EMBL" id="CEL91240.1"/>
    </source>
</evidence>
<dbReference type="EMBL" id="CDMW01000001">
    <property type="protein sequence ID" value="CEL91240.1"/>
    <property type="molecule type" value="Genomic_DNA"/>
</dbReference>
<organism evidence="8 9">
    <name type="scientific">Streptococcus sanguinis</name>
    <dbReference type="NCBI Taxonomy" id="1305"/>
    <lineage>
        <taxon>Bacteria</taxon>
        <taxon>Bacillati</taxon>
        <taxon>Bacillota</taxon>
        <taxon>Bacilli</taxon>
        <taxon>Lactobacillales</taxon>
        <taxon>Streptococcaceae</taxon>
        <taxon>Streptococcus</taxon>
    </lineage>
</organism>
<protein>
    <submittedName>
        <fullName evidence="8">Putative major facilitator family transporter</fullName>
    </submittedName>
</protein>
<keyword evidence="4 7" id="KW-0812">Transmembrane</keyword>
<dbReference type="Pfam" id="PF07690">
    <property type="entry name" value="MFS_1"/>
    <property type="match status" value="1"/>
</dbReference>
<comment type="subcellular location">
    <subcellularLocation>
        <location evidence="1">Cell membrane</location>
        <topology evidence="1">Multi-pass membrane protein</topology>
    </subcellularLocation>
</comment>
<keyword evidence="3" id="KW-1003">Cell membrane</keyword>
<dbReference type="InterPro" id="IPR036259">
    <property type="entry name" value="MFS_trans_sf"/>
</dbReference>
<name>A0A0B7GR81_STRSA</name>
<feature type="transmembrane region" description="Helical" evidence="7">
    <location>
        <begin position="151"/>
        <end position="184"/>
    </location>
</feature>
<dbReference type="Gene3D" id="1.20.1250.20">
    <property type="entry name" value="MFS general substrate transporter like domains"/>
    <property type="match status" value="1"/>
</dbReference>
<evidence type="ECO:0000256" key="2">
    <source>
        <dbReference type="ARBA" id="ARBA00022448"/>
    </source>
</evidence>
<sequence length="413" mass="45516">MIAFAKNKNFRQLLINQWISGFGDIVFYLALMNYVSAYSFAPLAVLLISLSETLPQLIQVFTGVAADVQKNRIHKYLLIQFSKVFLYSLVTFLLLGQDFSFLILLVICLINFLSDSLSYFSGAMLTPVYVKMIEQDMTSAMGFRQGSMSLVHILGNLAGGFLIAWLSIGALAGLNALTFLLAYIGFWHISKSLQDLEPELSSAKELNKENYWQHLLDSLKVLLGLKNVVRLLLVSTFGQVTLNILTPVATLLLLKRPFWNLQVGQSIAMLIILSSAGLILGNILSGSLLKKLSTKLAMYSSQVCEGFILCGFFWQNFLLVLIASFACSVTVGLLSPRLQKSVFSLIPEESMGAIQSAINLFSMAVPSVLSMLLIALASSLGVIYILLPLVLMLVLSFYLIIPMENLKADSDSC</sequence>
<evidence type="ECO:0000256" key="1">
    <source>
        <dbReference type="ARBA" id="ARBA00004651"/>
    </source>
</evidence>
<evidence type="ECO:0000256" key="4">
    <source>
        <dbReference type="ARBA" id="ARBA00022692"/>
    </source>
</evidence>
<dbReference type="PANTHER" id="PTHR43266:SF2">
    <property type="entry name" value="MAJOR FACILITATOR SUPERFAMILY (MFS) PROFILE DOMAIN-CONTAINING PROTEIN"/>
    <property type="match status" value="1"/>
</dbReference>
<feature type="transmembrane region" description="Helical" evidence="7">
    <location>
        <begin position="382"/>
        <end position="401"/>
    </location>
</feature>
<keyword evidence="2" id="KW-0813">Transport</keyword>
<feature type="transmembrane region" description="Helical" evidence="7">
    <location>
        <begin position="266"/>
        <end position="286"/>
    </location>
</feature>
<dbReference type="InterPro" id="IPR011701">
    <property type="entry name" value="MFS"/>
</dbReference>
<evidence type="ECO:0000313" key="9">
    <source>
        <dbReference type="Proteomes" id="UP000183504"/>
    </source>
</evidence>
<feature type="transmembrane region" description="Helical" evidence="7">
    <location>
        <begin position="356"/>
        <end position="376"/>
    </location>
</feature>
<accession>A0A0B7GR81</accession>
<evidence type="ECO:0000256" key="6">
    <source>
        <dbReference type="ARBA" id="ARBA00023136"/>
    </source>
</evidence>
<evidence type="ECO:0000256" key="3">
    <source>
        <dbReference type="ARBA" id="ARBA00022475"/>
    </source>
</evidence>
<feature type="transmembrane region" description="Helical" evidence="7">
    <location>
        <begin position="306"/>
        <end position="335"/>
    </location>
</feature>
<proteinExistence type="predicted"/>
<feature type="transmembrane region" description="Helical" evidence="7">
    <location>
        <begin position="228"/>
        <end position="254"/>
    </location>
</feature>
<reference evidence="8 9" key="1">
    <citation type="submission" date="2015-01" db="EMBL/GenBank/DDBJ databases">
        <authorList>
            <person name="Pelicic Vladimir"/>
        </authorList>
    </citation>
    <scope>NUCLEOTIDE SEQUENCE [LARGE SCALE GENOMIC DNA]</scope>
    <source>
        <strain evidence="8 9">2908</strain>
    </source>
</reference>
<dbReference type="GO" id="GO:0005886">
    <property type="term" value="C:plasma membrane"/>
    <property type="evidence" value="ECO:0007669"/>
    <property type="project" value="UniProtKB-SubCell"/>
</dbReference>
<evidence type="ECO:0000256" key="7">
    <source>
        <dbReference type="SAM" id="Phobius"/>
    </source>
</evidence>
<dbReference type="AlphaFoldDB" id="A0A0B7GR81"/>
<feature type="transmembrane region" description="Helical" evidence="7">
    <location>
        <begin position="37"/>
        <end position="55"/>
    </location>
</feature>
<feature type="transmembrane region" description="Helical" evidence="7">
    <location>
        <begin position="12"/>
        <end position="31"/>
    </location>
</feature>
<gene>
    <name evidence="8" type="ORF">SSV_1966</name>
</gene>
<keyword evidence="5 7" id="KW-1133">Transmembrane helix</keyword>
<dbReference type="Proteomes" id="UP000183504">
    <property type="component" value="Unassembled WGS sequence"/>
</dbReference>
<dbReference type="GO" id="GO:0022857">
    <property type="term" value="F:transmembrane transporter activity"/>
    <property type="evidence" value="ECO:0007669"/>
    <property type="project" value="InterPro"/>
</dbReference>
<dbReference type="SUPFAM" id="SSF103473">
    <property type="entry name" value="MFS general substrate transporter"/>
    <property type="match status" value="1"/>
</dbReference>